<feature type="region of interest" description="Disordered" evidence="1">
    <location>
        <begin position="70"/>
        <end position="101"/>
    </location>
</feature>
<evidence type="ECO:0000256" key="2">
    <source>
        <dbReference type="SAM" id="Phobius"/>
    </source>
</evidence>
<dbReference type="Proteomes" id="UP000278006">
    <property type="component" value="Unassembled WGS sequence"/>
</dbReference>
<keyword evidence="2" id="KW-1133">Transmembrane helix</keyword>
<gene>
    <name evidence="3" type="ORF">D8I35_03040</name>
</gene>
<organism evidence="3 4">
    <name type="scientific">Corticibacter populi</name>
    <dbReference type="NCBI Taxonomy" id="1550736"/>
    <lineage>
        <taxon>Bacteria</taxon>
        <taxon>Pseudomonadati</taxon>
        <taxon>Pseudomonadota</taxon>
        <taxon>Betaproteobacteria</taxon>
        <taxon>Burkholderiales</taxon>
        <taxon>Comamonadaceae</taxon>
        <taxon>Corticibacter</taxon>
    </lineage>
</organism>
<accession>A0A3M6QYL7</accession>
<dbReference type="AlphaFoldDB" id="A0A3M6QYL7"/>
<keyword evidence="2" id="KW-0472">Membrane</keyword>
<evidence type="ECO:0000313" key="3">
    <source>
        <dbReference type="EMBL" id="RMX08116.1"/>
    </source>
</evidence>
<sequence length="101" mass="11330">MLIRMLLLVTALVAGMVFFALFVFLALGFWLFWSGRLLWARLTGRPVGAWTFRMDPRNGFQQAYRSVWSRAPGAGGNAGPSRRSDDSDVTDVVPRQPSRPD</sequence>
<dbReference type="EMBL" id="RDQO01000001">
    <property type="protein sequence ID" value="RMX08116.1"/>
    <property type="molecule type" value="Genomic_DNA"/>
</dbReference>
<name>A0A3M6QYL7_9BURK</name>
<reference evidence="3 4" key="1">
    <citation type="submission" date="2018-10" db="EMBL/GenBank/DDBJ databases">
        <title>Draft genome of Cortibacter populi DSM10536.</title>
        <authorList>
            <person name="Bernier A.-M."/>
            <person name="Bernard K."/>
        </authorList>
    </citation>
    <scope>NUCLEOTIDE SEQUENCE [LARGE SCALE GENOMIC DNA]</scope>
    <source>
        <strain evidence="3 4">DSM 105136</strain>
    </source>
</reference>
<keyword evidence="4" id="KW-1185">Reference proteome</keyword>
<proteinExistence type="predicted"/>
<protein>
    <submittedName>
        <fullName evidence="3">Uncharacterized protein</fullName>
    </submittedName>
</protein>
<feature type="transmembrane region" description="Helical" evidence="2">
    <location>
        <begin position="6"/>
        <end position="33"/>
    </location>
</feature>
<keyword evidence="2" id="KW-0812">Transmembrane</keyword>
<evidence type="ECO:0000313" key="4">
    <source>
        <dbReference type="Proteomes" id="UP000278006"/>
    </source>
</evidence>
<comment type="caution">
    <text evidence="3">The sequence shown here is derived from an EMBL/GenBank/DDBJ whole genome shotgun (WGS) entry which is preliminary data.</text>
</comment>
<evidence type="ECO:0000256" key="1">
    <source>
        <dbReference type="SAM" id="MobiDB-lite"/>
    </source>
</evidence>